<evidence type="ECO:0000313" key="2">
    <source>
        <dbReference type="Proteomes" id="UP000887013"/>
    </source>
</evidence>
<gene>
    <name evidence="1" type="ORF">NPIL_118561</name>
</gene>
<dbReference type="Proteomes" id="UP000887013">
    <property type="component" value="Unassembled WGS sequence"/>
</dbReference>
<comment type="caution">
    <text evidence="1">The sequence shown here is derived from an EMBL/GenBank/DDBJ whole genome shotgun (WGS) entry which is preliminary data.</text>
</comment>
<accession>A0A8X6PVC9</accession>
<dbReference type="AlphaFoldDB" id="A0A8X6PVC9"/>
<proteinExistence type="predicted"/>
<evidence type="ECO:0000313" key="1">
    <source>
        <dbReference type="EMBL" id="GFT87742.1"/>
    </source>
</evidence>
<protein>
    <submittedName>
        <fullName evidence="1">Uncharacterized protein</fullName>
    </submittedName>
</protein>
<sequence>MCSTCLPPQGIIHCRSVTNPATECPAMFLAALGGSHHSIPIDWMDGIDISEISNIPRAKKSASVRSGDRRGSFIPILDIIPDSESVQQKHGQLSIALKSSWVTTVNEV</sequence>
<keyword evidence="2" id="KW-1185">Reference proteome</keyword>
<dbReference type="EMBL" id="BMAW01073439">
    <property type="protein sequence ID" value="GFT87742.1"/>
    <property type="molecule type" value="Genomic_DNA"/>
</dbReference>
<organism evidence="1 2">
    <name type="scientific">Nephila pilipes</name>
    <name type="common">Giant wood spider</name>
    <name type="synonym">Nephila maculata</name>
    <dbReference type="NCBI Taxonomy" id="299642"/>
    <lineage>
        <taxon>Eukaryota</taxon>
        <taxon>Metazoa</taxon>
        <taxon>Ecdysozoa</taxon>
        <taxon>Arthropoda</taxon>
        <taxon>Chelicerata</taxon>
        <taxon>Arachnida</taxon>
        <taxon>Araneae</taxon>
        <taxon>Araneomorphae</taxon>
        <taxon>Entelegynae</taxon>
        <taxon>Araneoidea</taxon>
        <taxon>Nephilidae</taxon>
        <taxon>Nephila</taxon>
    </lineage>
</organism>
<name>A0A8X6PVC9_NEPPI</name>
<reference evidence="1" key="1">
    <citation type="submission" date="2020-08" db="EMBL/GenBank/DDBJ databases">
        <title>Multicomponent nature underlies the extraordinary mechanical properties of spider dragline silk.</title>
        <authorList>
            <person name="Kono N."/>
            <person name="Nakamura H."/>
            <person name="Mori M."/>
            <person name="Yoshida Y."/>
            <person name="Ohtoshi R."/>
            <person name="Malay A.D."/>
            <person name="Moran D.A.P."/>
            <person name="Tomita M."/>
            <person name="Numata K."/>
            <person name="Arakawa K."/>
        </authorList>
    </citation>
    <scope>NUCLEOTIDE SEQUENCE</scope>
</reference>